<dbReference type="SMART" id="SM00895">
    <property type="entry name" value="FCD"/>
    <property type="match status" value="1"/>
</dbReference>
<dbReference type="InterPro" id="IPR000524">
    <property type="entry name" value="Tscrpt_reg_HTH_GntR"/>
</dbReference>
<name>A0A0E9LTW6_9BACT</name>
<dbReference type="SUPFAM" id="SSF46785">
    <property type="entry name" value="Winged helix' DNA-binding domain"/>
    <property type="match status" value="1"/>
</dbReference>
<keyword evidence="1" id="KW-0805">Transcription regulation</keyword>
<accession>A0A0E9LTW6</accession>
<dbReference type="GO" id="GO:0003677">
    <property type="term" value="F:DNA binding"/>
    <property type="evidence" value="ECO:0007669"/>
    <property type="project" value="UniProtKB-KW"/>
</dbReference>
<evidence type="ECO:0000313" key="6">
    <source>
        <dbReference type="Proteomes" id="UP000032900"/>
    </source>
</evidence>
<dbReference type="InterPro" id="IPR011711">
    <property type="entry name" value="GntR_C"/>
</dbReference>
<dbReference type="InterPro" id="IPR036388">
    <property type="entry name" value="WH-like_DNA-bd_sf"/>
</dbReference>
<dbReference type="RefSeq" id="WP_062122789.1">
    <property type="nucleotide sequence ID" value="NZ_BAZW01000006.1"/>
</dbReference>
<protein>
    <submittedName>
        <fullName evidence="5">Transcriptional regulator, GntR family</fullName>
    </submittedName>
</protein>
<dbReference type="Pfam" id="PF07729">
    <property type="entry name" value="FCD"/>
    <property type="match status" value="1"/>
</dbReference>
<dbReference type="InterPro" id="IPR036390">
    <property type="entry name" value="WH_DNA-bd_sf"/>
</dbReference>
<dbReference type="Gene3D" id="1.10.10.10">
    <property type="entry name" value="Winged helix-like DNA-binding domain superfamily/Winged helix DNA-binding domain"/>
    <property type="match status" value="1"/>
</dbReference>
<dbReference type="EMBL" id="BAZW01000006">
    <property type="protein sequence ID" value="GAO29012.1"/>
    <property type="molecule type" value="Genomic_DNA"/>
</dbReference>
<gene>
    <name evidence="5" type="ORF">JCM15548_11166</name>
</gene>
<dbReference type="SMART" id="SM00345">
    <property type="entry name" value="HTH_GNTR"/>
    <property type="match status" value="1"/>
</dbReference>
<evidence type="ECO:0000256" key="1">
    <source>
        <dbReference type="ARBA" id="ARBA00023015"/>
    </source>
</evidence>
<dbReference type="Gene3D" id="1.20.120.530">
    <property type="entry name" value="GntR ligand-binding domain-like"/>
    <property type="match status" value="1"/>
</dbReference>
<reference evidence="5 6" key="1">
    <citation type="journal article" date="2015" name="Microbes Environ.">
        <title>Distribution and evolution of nitrogen fixation genes in the phylum bacteroidetes.</title>
        <authorList>
            <person name="Inoue J."/>
            <person name="Oshima K."/>
            <person name="Suda W."/>
            <person name="Sakamoto M."/>
            <person name="Iino T."/>
            <person name="Noda S."/>
            <person name="Hongoh Y."/>
            <person name="Hattori M."/>
            <person name="Ohkuma M."/>
        </authorList>
    </citation>
    <scope>NUCLEOTIDE SEQUENCE [LARGE SCALE GENOMIC DNA]</scope>
    <source>
        <strain evidence="5">JCM 15548</strain>
    </source>
</reference>
<keyword evidence="6" id="KW-1185">Reference proteome</keyword>
<dbReference type="OrthoDB" id="1040417at2"/>
<feature type="domain" description="HTH gntR-type" evidence="4">
    <location>
        <begin position="16"/>
        <end position="84"/>
    </location>
</feature>
<dbReference type="GO" id="GO:0003700">
    <property type="term" value="F:DNA-binding transcription factor activity"/>
    <property type="evidence" value="ECO:0007669"/>
    <property type="project" value="InterPro"/>
</dbReference>
<comment type="caution">
    <text evidence="5">The sequence shown here is derived from an EMBL/GenBank/DDBJ whole genome shotgun (WGS) entry which is preliminary data.</text>
</comment>
<dbReference type="CDD" id="cd07377">
    <property type="entry name" value="WHTH_GntR"/>
    <property type="match status" value="1"/>
</dbReference>
<dbReference type="InterPro" id="IPR008920">
    <property type="entry name" value="TF_FadR/GntR_C"/>
</dbReference>
<keyword evidence="3" id="KW-0804">Transcription</keyword>
<dbReference type="SUPFAM" id="SSF48008">
    <property type="entry name" value="GntR ligand-binding domain-like"/>
    <property type="match status" value="1"/>
</dbReference>
<evidence type="ECO:0000313" key="5">
    <source>
        <dbReference type="EMBL" id="GAO29012.1"/>
    </source>
</evidence>
<dbReference type="PROSITE" id="PS50949">
    <property type="entry name" value="HTH_GNTR"/>
    <property type="match status" value="1"/>
</dbReference>
<evidence type="ECO:0000259" key="4">
    <source>
        <dbReference type="PROSITE" id="PS50949"/>
    </source>
</evidence>
<dbReference type="PRINTS" id="PR00035">
    <property type="entry name" value="HTHGNTR"/>
</dbReference>
<dbReference type="AlphaFoldDB" id="A0A0E9LTW6"/>
<evidence type="ECO:0000256" key="2">
    <source>
        <dbReference type="ARBA" id="ARBA00023125"/>
    </source>
</evidence>
<proteinExistence type="predicted"/>
<sequence length="241" mass="27323">MNTDEIKNALSAIDNRSLVDKVEMNLIRLFMEQQLKAGDLIPKEMELATGMGVSRTVIRESLNRLKTMGLIESIKHKGTIITSPDLSSVMQKMMIPAIMDKDTLKNIFELRLIIEVGMADFVVARATKEDINELRGIVINEISPSKDTLFDVNYEIEFHSKLYAITANETLKGFQQLLLPIFSYVYSSGLMKSNPSNRNYVSHRELVEILAQRDADKFRDGMRNHLENHFGRVLGSSINEG</sequence>
<dbReference type="PANTHER" id="PTHR43537:SF43">
    <property type="entry name" value="GNTR-FAMILY TRANSCRIPTIONAL REGULATOR"/>
    <property type="match status" value="1"/>
</dbReference>
<evidence type="ECO:0000256" key="3">
    <source>
        <dbReference type="ARBA" id="ARBA00023163"/>
    </source>
</evidence>
<keyword evidence="2" id="KW-0238">DNA-binding</keyword>
<dbReference type="PANTHER" id="PTHR43537">
    <property type="entry name" value="TRANSCRIPTIONAL REGULATOR, GNTR FAMILY"/>
    <property type="match status" value="1"/>
</dbReference>
<dbReference type="Proteomes" id="UP000032900">
    <property type="component" value="Unassembled WGS sequence"/>
</dbReference>
<dbReference type="STRING" id="1236989.JCM15548_11166"/>
<dbReference type="Pfam" id="PF00392">
    <property type="entry name" value="GntR"/>
    <property type="match status" value="1"/>
</dbReference>
<organism evidence="5 6">
    <name type="scientific">Geofilum rubicundum JCM 15548</name>
    <dbReference type="NCBI Taxonomy" id="1236989"/>
    <lineage>
        <taxon>Bacteria</taxon>
        <taxon>Pseudomonadati</taxon>
        <taxon>Bacteroidota</taxon>
        <taxon>Bacteroidia</taxon>
        <taxon>Marinilabiliales</taxon>
        <taxon>Marinilabiliaceae</taxon>
        <taxon>Geofilum</taxon>
    </lineage>
</organism>